<dbReference type="EMBL" id="JAJJMA010184662">
    <property type="protein sequence ID" value="MCL7037906.1"/>
    <property type="molecule type" value="Genomic_DNA"/>
</dbReference>
<protein>
    <submittedName>
        <fullName evidence="2">Uncharacterized protein</fullName>
    </submittedName>
</protein>
<accession>A0AA41SKQ3</accession>
<dbReference type="AlphaFoldDB" id="A0AA41SKQ3"/>
<keyword evidence="3" id="KW-1185">Reference proteome</keyword>
<name>A0AA41SKQ3_PAPNU</name>
<evidence type="ECO:0000313" key="2">
    <source>
        <dbReference type="EMBL" id="MCL7037906.1"/>
    </source>
</evidence>
<sequence length="153" mass="17210">MGRYRGGLSQGSSVERVDPLHNFVPERNPPAKQNTQANATRGKTSLPEISKRRKYGNSKPVLDVTPDKKVIGLKRRKYGDSKPVLAVTPDKKVIGLKSREFSLVIGMWVSQRENIPLNLNCSKMHLQSTLTESFSLHGITTYLRMTMNSLRKC</sequence>
<gene>
    <name evidence="2" type="ORF">MKW94_000811</name>
</gene>
<feature type="compositionally biased region" description="Polar residues" evidence="1">
    <location>
        <begin position="31"/>
        <end position="43"/>
    </location>
</feature>
<reference evidence="2" key="1">
    <citation type="submission" date="2022-03" db="EMBL/GenBank/DDBJ databases">
        <title>A functionally conserved STORR gene fusion in Papaver species that diverged 16.8 million years ago.</title>
        <authorList>
            <person name="Catania T."/>
        </authorList>
    </citation>
    <scope>NUCLEOTIDE SEQUENCE</scope>
    <source>
        <strain evidence="2">S-191538</strain>
    </source>
</reference>
<feature type="region of interest" description="Disordered" evidence="1">
    <location>
        <begin position="1"/>
        <end position="62"/>
    </location>
</feature>
<evidence type="ECO:0000256" key="1">
    <source>
        <dbReference type="SAM" id="MobiDB-lite"/>
    </source>
</evidence>
<organism evidence="2 3">
    <name type="scientific">Papaver nudicaule</name>
    <name type="common">Iceland poppy</name>
    <dbReference type="NCBI Taxonomy" id="74823"/>
    <lineage>
        <taxon>Eukaryota</taxon>
        <taxon>Viridiplantae</taxon>
        <taxon>Streptophyta</taxon>
        <taxon>Embryophyta</taxon>
        <taxon>Tracheophyta</taxon>
        <taxon>Spermatophyta</taxon>
        <taxon>Magnoliopsida</taxon>
        <taxon>Ranunculales</taxon>
        <taxon>Papaveraceae</taxon>
        <taxon>Papaveroideae</taxon>
        <taxon>Papaver</taxon>
    </lineage>
</organism>
<dbReference type="Proteomes" id="UP001177140">
    <property type="component" value="Unassembled WGS sequence"/>
</dbReference>
<evidence type="ECO:0000313" key="3">
    <source>
        <dbReference type="Proteomes" id="UP001177140"/>
    </source>
</evidence>
<proteinExistence type="predicted"/>
<comment type="caution">
    <text evidence="2">The sequence shown here is derived from an EMBL/GenBank/DDBJ whole genome shotgun (WGS) entry which is preliminary data.</text>
</comment>